<gene>
    <name evidence="8" type="ORF">BSK65_17365</name>
</gene>
<evidence type="ECO:0000313" key="8">
    <source>
        <dbReference type="EMBL" id="OME68471.1"/>
    </source>
</evidence>
<comment type="similarity">
    <text evidence="1 6">Belongs to the glycosyl hydrolase 43 family.</text>
</comment>
<reference evidence="8 9" key="1">
    <citation type="submission" date="2016-11" db="EMBL/GenBank/DDBJ databases">
        <title>Paenibacillus species isolates.</title>
        <authorList>
            <person name="Beno S.M."/>
        </authorList>
    </citation>
    <scope>NUCLEOTIDE SEQUENCE [LARGE SCALE GENOMIC DNA]</scope>
    <source>
        <strain evidence="8 9">FSL H7-0443</strain>
    </source>
</reference>
<evidence type="ECO:0000256" key="2">
    <source>
        <dbReference type="ARBA" id="ARBA00022801"/>
    </source>
</evidence>
<dbReference type="InterPro" id="IPR041542">
    <property type="entry name" value="GH43_C2"/>
</dbReference>
<evidence type="ECO:0000256" key="4">
    <source>
        <dbReference type="PIRSR" id="PIRSR606710-1"/>
    </source>
</evidence>
<dbReference type="InterPro" id="IPR013320">
    <property type="entry name" value="ConA-like_dom_sf"/>
</dbReference>
<evidence type="ECO:0000313" key="9">
    <source>
        <dbReference type="Proteomes" id="UP000187425"/>
    </source>
</evidence>
<dbReference type="Pfam" id="PF04616">
    <property type="entry name" value="Glyco_hydro_43"/>
    <property type="match status" value="1"/>
</dbReference>
<comment type="caution">
    <text evidence="8">The sequence shown here is derived from an EMBL/GenBank/DDBJ whole genome shotgun (WGS) entry which is preliminary data.</text>
</comment>
<keyword evidence="3 6" id="KW-0326">Glycosidase</keyword>
<proteinExistence type="inferred from homology"/>
<keyword evidence="2 6" id="KW-0378">Hydrolase</keyword>
<accession>A0A1R0ZEU8</accession>
<dbReference type="OrthoDB" id="9801455at2"/>
<dbReference type="AlphaFoldDB" id="A0A1R0ZEU8"/>
<feature type="active site" description="Proton donor" evidence="4">
    <location>
        <position position="179"/>
    </location>
</feature>
<dbReference type="Proteomes" id="UP000187425">
    <property type="component" value="Unassembled WGS sequence"/>
</dbReference>
<dbReference type="EMBL" id="MPTW01000009">
    <property type="protein sequence ID" value="OME68471.1"/>
    <property type="molecule type" value="Genomic_DNA"/>
</dbReference>
<protein>
    <submittedName>
        <fullName evidence="8">Glycoside hydrolase 43 family protein</fullName>
    </submittedName>
</protein>
<sequence>MTPSPITYTNPILPGFYPDPSITRAGDDFYLVCSSFEYFPGVPIFHSQDLIHWTQIGHVLDRVSQLDTRKSKSSGGIFAPTIRYHEGTFYMITTEIHGKGNFYVTATDPAGPWSDPIIIPYGGIDPSLMFDEDGKVYVTTQQGADYDSHAIQYEIDIATGAALSEPVVIWTGDGGPWTEGPHLYKINGMYYIMSASGGTAKEHREIIGRSSSPYGPFERLEQPILTHRGTDSPIQYLGHADLIEDRNGDWWAVFLGVRLVDSKYTMLGRETFLAPVTWNEDGWPMIDNNEDIVGVDMKVPRVPGQSPKPALSGRYDFEDDVLPFAMTFLRNPAEASWSLNERPGWLSLRGQSKGLSDIGQVAFIGRRQQHTSAEWSTLLDFNPTVDGEEAGLCARLDEHAHYEVGLVQKDGHRVIAAQLTIDGITRVEAEVPITAERIYLKIQAELTEYTLLFSLDGQEWNKLSTAAAYPLSPQAVKGNGFTGVLIGLYATGHGKVAEVPAHFDWFDYRS</sequence>
<evidence type="ECO:0000256" key="6">
    <source>
        <dbReference type="RuleBase" id="RU361187"/>
    </source>
</evidence>
<dbReference type="InterPro" id="IPR023296">
    <property type="entry name" value="Glyco_hydro_beta-prop_sf"/>
</dbReference>
<dbReference type="SUPFAM" id="SSF49899">
    <property type="entry name" value="Concanavalin A-like lectins/glucanases"/>
    <property type="match status" value="1"/>
</dbReference>
<feature type="active site" description="Proton acceptor" evidence="4">
    <location>
        <position position="19"/>
    </location>
</feature>
<feature type="domain" description="Beta-xylosidase C-terminal Concanavalin A-like" evidence="7">
    <location>
        <begin position="314"/>
        <end position="509"/>
    </location>
</feature>
<dbReference type="SUPFAM" id="SSF75005">
    <property type="entry name" value="Arabinanase/levansucrase/invertase"/>
    <property type="match status" value="1"/>
</dbReference>
<dbReference type="Gene3D" id="2.60.120.200">
    <property type="match status" value="1"/>
</dbReference>
<dbReference type="InterPro" id="IPR006710">
    <property type="entry name" value="Glyco_hydro_43"/>
</dbReference>
<dbReference type="GO" id="GO:0004553">
    <property type="term" value="F:hydrolase activity, hydrolyzing O-glycosyl compounds"/>
    <property type="evidence" value="ECO:0007669"/>
    <property type="project" value="InterPro"/>
</dbReference>
<name>A0A1R0ZEU8_9BACL</name>
<evidence type="ECO:0000259" key="7">
    <source>
        <dbReference type="Pfam" id="PF17851"/>
    </source>
</evidence>
<evidence type="ECO:0000256" key="5">
    <source>
        <dbReference type="PIRSR" id="PIRSR606710-2"/>
    </source>
</evidence>
<dbReference type="GO" id="GO:0005975">
    <property type="term" value="P:carbohydrate metabolic process"/>
    <property type="evidence" value="ECO:0007669"/>
    <property type="project" value="InterPro"/>
</dbReference>
<evidence type="ECO:0000256" key="1">
    <source>
        <dbReference type="ARBA" id="ARBA00009865"/>
    </source>
</evidence>
<dbReference type="InterPro" id="IPR051795">
    <property type="entry name" value="Glycosyl_Hydrlase_43"/>
</dbReference>
<dbReference type="CDD" id="cd18617">
    <property type="entry name" value="GH43_XynB-like"/>
    <property type="match status" value="1"/>
</dbReference>
<dbReference type="PANTHER" id="PTHR42812:SF12">
    <property type="entry name" value="BETA-XYLOSIDASE-RELATED"/>
    <property type="match status" value="1"/>
</dbReference>
<evidence type="ECO:0000256" key="3">
    <source>
        <dbReference type="ARBA" id="ARBA00023295"/>
    </source>
</evidence>
<dbReference type="PANTHER" id="PTHR42812">
    <property type="entry name" value="BETA-XYLOSIDASE"/>
    <property type="match status" value="1"/>
</dbReference>
<dbReference type="RefSeq" id="WP_076285295.1">
    <property type="nucleotide sequence ID" value="NZ_MPTW01000009.1"/>
</dbReference>
<organism evidence="8 9">
    <name type="scientific">Paenibacillus odorifer</name>
    <dbReference type="NCBI Taxonomy" id="189426"/>
    <lineage>
        <taxon>Bacteria</taxon>
        <taxon>Bacillati</taxon>
        <taxon>Bacillota</taxon>
        <taxon>Bacilli</taxon>
        <taxon>Bacillales</taxon>
        <taxon>Paenibacillaceae</taxon>
        <taxon>Paenibacillus</taxon>
    </lineage>
</organism>
<feature type="site" description="Important for catalytic activity, responsible for pKa modulation of the active site Glu and correct orientation of both the proton donor and substrate" evidence="5">
    <location>
        <position position="125"/>
    </location>
</feature>
<dbReference type="Gene3D" id="2.115.10.20">
    <property type="entry name" value="Glycosyl hydrolase domain, family 43"/>
    <property type="match status" value="1"/>
</dbReference>
<dbReference type="Pfam" id="PF17851">
    <property type="entry name" value="GH43_C2"/>
    <property type="match status" value="1"/>
</dbReference>